<gene>
    <name evidence="1" type="ORF">HR057_09485</name>
</gene>
<dbReference type="GO" id="GO:0009432">
    <property type="term" value="P:SOS response"/>
    <property type="evidence" value="ECO:0007669"/>
    <property type="project" value="TreeGrafter"/>
</dbReference>
<dbReference type="Proteomes" id="UP000625804">
    <property type="component" value="Unassembled WGS sequence"/>
</dbReference>
<proteinExistence type="predicted"/>
<reference evidence="1" key="1">
    <citation type="submission" date="2020-06" db="EMBL/GenBank/DDBJ databases">
        <title>A novel thermopfilic bacterium from Erzurum, Turkey.</title>
        <authorList>
            <person name="Adiguzel A."/>
            <person name="Ay H."/>
            <person name="Baltaci M.O."/>
        </authorList>
    </citation>
    <scope>NUCLEOTIDE SEQUENCE</scope>
    <source>
        <strain evidence="1">P2</strain>
    </source>
</reference>
<evidence type="ECO:0000313" key="2">
    <source>
        <dbReference type="Proteomes" id="UP000625804"/>
    </source>
</evidence>
<dbReference type="Gene3D" id="3.30.1490.20">
    <property type="entry name" value="ATP-grasp fold, A domain"/>
    <property type="match status" value="1"/>
</dbReference>
<dbReference type="GO" id="GO:0005524">
    <property type="term" value="F:ATP binding"/>
    <property type="evidence" value="ECO:0007669"/>
    <property type="project" value="InterPro"/>
</dbReference>
<dbReference type="InterPro" id="IPR026838">
    <property type="entry name" value="YheC/D"/>
</dbReference>
<accession>A0A8J8KBU9</accession>
<dbReference type="InterPro" id="IPR013815">
    <property type="entry name" value="ATP_grasp_subdomain_1"/>
</dbReference>
<keyword evidence="2" id="KW-1185">Reference proteome</keyword>
<dbReference type="SUPFAM" id="SSF56059">
    <property type="entry name" value="Glutathione synthetase ATP-binding domain-like"/>
    <property type="match status" value="1"/>
</dbReference>
<evidence type="ECO:0000313" key="1">
    <source>
        <dbReference type="EMBL" id="NSL51982.1"/>
    </source>
</evidence>
<sequence length="355" mass="41306">MLTFGCLTLNKNIEREYFTQIAKKGRLFGFEVFCFSPADIDPKTELVHGKKYNPETENWDHSIFPIPTYIYDRCFYSSEDVLKKYGPIVQWMKNRKDIFFIGHGLPNKWKIYNELSSHPILKYYIPETIKAESADDIFNVLKKHKKIILKPENGAQGRGIIALSMKGRKIELITARHKKIIRKIFSKKDDLKKWLTQLLNVHSYLVQEYLPLHDEEMRPFDIRIFMQKTENNNWQELGRGIRKGIEGYIISNLHGGGTVEKFENFLRTVDRKKRQLLLEDIETIVTHLPQTLEQSFGPLFELGIDIGVAKDGSVWVLDTNSKPGHKTILLTNPAISEQLYSAPLTFCKQMDLQRS</sequence>
<dbReference type="Pfam" id="PF14398">
    <property type="entry name" value="ATPgrasp_YheCD"/>
    <property type="match status" value="1"/>
</dbReference>
<dbReference type="RefSeq" id="WP_173731185.1">
    <property type="nucleotide sequence ID" value="NZ_JABTTE010000011.1"/>
</dbReference>
<dbReference type="GO" id="GO:0005737">
    <property type="term" value="C:cytoplasm"/>
    <property type="evidence" value="ECO:0007669"/>
    <property type="project" value="TreeGrafter"/>
</dbReference>
<dbReference type="PANTHER" id="PTHR21621:SF0">
    <property type="entry name" value="BETA-CITRYLGLUTAMATE SYNTHASE B-RELATED"/>
    <property type="match status" value="1"/>
</dbReference>
<name>A0A8J8KBU9_9BACI</name>
<protein>
    <submittedName>
        <fullName evidence="1">YheC/YheD family protein</fullName>
    </submittedName>
</protein>
<dbReference type="AlphaFoldDB" id="A0A8J8KBU9"/>
<dbReference type="EMBL" id="JABTTE010000011">
    <property type="protein sequence ID" value="NSL51982.1"/>
    <property type="molecule type" value="Genomic_DNA"/>
</dbReference>
<comment type="caution">
    <text evidence="1">The sequence shown here is derived from an EMBL/GenBank/DDBJ whole genome shotgun (WGS) entry which is preliminary data.</text>
</comment>
<dbReference type="PANTHER" id="PTHR21621">
    <property type="entry name" value="RIBOSOMAL PROTEIN S6 MODIFICATION PROTEIN"/>
    <property type="match status" value="1"/>
</dbReference>
<dbReference type="GO" id="GO:0018169">
    <property type="term" value="F:ribosomal S6-glutamic acid ligase activity"/>
    <property type="evidence" value="ECO:0007669"/>
    <property type="project" value="TreeGrafter"/>
</dbReference>
<organism evidence="1 2">
    <name type="scientific">Calidifontibacillus erzurumensis</name>
    <dbReference type="NCBI Taxonomy" id="2741433"/>
    <lineage>
        <taxon>Bacteria</taxon>
        <taxon>Bacillati</taxon>
        <taxon>Bacillota</taxon>
        <taxon>Bacilli</taxon>
        <taxon>Bacillales</taxon>
        <taxon>Bacillaceae</taxon>
        <taxon>Calidifontibacillus/Schinkia group</taxon>
        <taxon>Calidifontibacillus</taxon>
    </lineage>
</organism>